<reference evidence="2 3" key="1">
    <citation type="journal article" date="2020" name="Mol. Plant">
        <title>The Chromosome-Based Rubber Tree Genome Provides New Insights into Spurge Genome Evolution and Rubber Biosynthesis.</title>
        <authorList>
            <person name="Liu J."/>
            <person name="Shi C."/>
            <person name="Shi C.C."/>
            <person name="Li W."/>
            <person name="Zhang Q.J."/>
            <person name="Zhang Y."/>
            <person name="Li K."/>
            <person name="Lu H.F."/>
            <person name="Shi C."/>
            <person name="Zhu S.T."/>
            <person name="Xiao Z.Y."/>
            <person name="Nan H."/>
            <person name="Yue Y."/>
            <person name="Zhu X.G."/>
            <person name="Wu Y."/>
            <person name="Hong X.N."/>
            <person name="Fan G.Y."/>
            <person name="Tong Y."/>
            <person name="Zhang D."/>
            <person name="Mao C.L."/>
            <person name="Liu Y.L."/>
            <person name="Hao S.J."/>
            <person name="Liu W.Q."/>
            <person name="Lv M.Q."/>
            <person name="Zhang H.B."/>
            <person name="Liu Y."/>
            <person name="Hu-Tang G.R."/>
            <person name="Wang J.P."/>
            <person name="Wang J.H."/>
            <person name="Sun Y.H."/>
            <person name="Ni S.B."/>
            <person name="Chen W.B."/>
            <person name="Zhang X.C."/>
            <person name="Jiao Y.N."/>
            <person name="Eichler E.E."/>
            <person name="Li G.H."/>
            <person name="Liu X."/>
            <person name="Gao L.Z."/>
        </authorList>
    </citation>
    <scope>NUCLEOTIDE SEQUENCE [LARGE SCALE GENOMIC DNA]</scope>
    <source>
        <strain evidence="3">cv. GT1</strain>
        <tissue evidence="2">Leaf</tissue>
    </source>
</reference>
<evidence type="ECO:0000313" key="3">
    <source>
        <dbReference type="Proteomes" id="UP000467840"/>
    </source>
</evidence>
<dbReference type="Proteomes" id="UP000467840">
    <property type="component" value="Chromosome 5"/>
</dbReference>
<feature type="compositionally biased region" description="Acidic residues" evidence="1">
    <location>
        <begin position="1"/>
        <end position="11"/>
    </location>
</feature>
<name>A0A6A6NJ27_HEVBR</name>
<dbReference type="AlphaFoldDB" id="A0A6A6NJ27"/>
<accession>A0A6A6NJ27</accession>
<proteinExistence type="predicted"/>
<comment type="caution">
    <text evidence="2">The sequence shown here is derived from an EMBL/GenBank/DDBJ whole genome shotgun (WGS) entry which is preliminary data.</text>
</comment>
<evidence type="ECO:0000256" key="1">
    <source>
        <dbReference type="SAM" id="MobiDB-lite"/>
    </source>
</evidence>
<feature type="region of interest" description="Disordered" evidence="1">
    <location>
        <begin position="1"/>
        <end position="23"/>
    </location>
</feature>
<keyword evidence="3" id="KW-1185">Reference proteome</keyword>
<gene>
    <name evidence="2" type="ORF">GH714_025827</name>
</gene>
<evidence type="ECO:0000313" key="2">
    <source>
        <dbReference type="EMBL" id="KAF2325261.1"/>
    </source>
</evidence>
<sequence length="172" mass="19872">MDDDDNSEDSNYDPNADRVLIGNDELENEAFDDYVTNDSEFQSVRKDIPSNLSLPSKLDSDDLSHTPAPSDEDDFEEHMREKRRDILYDPKCDHAQLQFVVGMKRDKALELGYLMTLVICIIGIQVMYPEIQEEEEEVVEISEVALVQEVAWQEEVAWKEEVKPLKSKTMEL</sequence>
<protein>
    <submittedName>
        <fullName evidence="2">Uncharacterized protein</fullName>
    </submittedName>
</protein>
<dbReference type="EMBL" id="JAAGAX010000001">
    <property type="protein sequence ID" value="KAF2325261.1"/>
    <property type="molecule type" value="Genomic_DNA"/>
</dbReference>
<feature type="region of interest" description="Disordered" evidence="1">
    <location>
        <begin position="45"/>
        <end position="79"/>
    </location>
</feature>
<organism evidence="2 3">
    <name type="scientific">Hevea brasiliensis</name>
    <name type="common">Para rubber tree</name>
    <name type="synonym">Siphonia brasiliensis</name>
    <dbReference type="NCBI Taxonomy" id="3981"/>
    <lineage>
        <taxon>Eukaryota</taxon>
        <taxon>Viridiplantae</taxon>
        <taxon>Streptophyta</taxon>
        <taxon>Embryophyta</taxon>
        <taxon>Tracheophyta</taxon>
        <taxon>Spermatophyta</taxon>
        <taxon>Magnoliopsida</taxon>
        <taxon>eudicotyledons</taxon>
        <taxon>Gunneridae</taxon>
        <taxon>Pentapetalae</taxon>
        <taxon>rosids</taxon>
        <taxon>fabids</taxon>
        <taxon>Malpighiales</taxon>
        <taxon>Euphorbiaceae</taxon>
        <taxon>Crotonoideae</taxon>
        <taxon>Micrandreae</taxon>
        <taxon>Hevea</taxon>
    </lineage>
</organism>